<reference evidence="3" key="1">
    <citation type="submission" date="2021-02" db="EMBL/GenBank/DDBJ databases">
        <title>First Annotated Genome of the Yellow-green Alga Tribonema minus.</title>
        <authorList>
            <person name="Mahan K.M."/>
        </authorList>
    </citation>
    <scope>NUCLEOTIDE SEQUENCE</scope>
    <source>
        <strain evidence="3">UTEX B ZZ1240</strain>
    </source>
</reference>
<evidence type="ECO:0000259" key="2">
    <source>
        <dbReference type="Pfam" id="PF00656"/>
    </source>
</evidence>
<gene>
    <name evidence="3" type="ORF">JKP88DRAFT_156927</name>
</gene>
<dbReference type="AlphaFoldDB" id="A0A836CI31"/>
<dbReference type="InterPro" id="IPR011600">
    <property type="entry name" value="Pept_C14_caspase"/>
</dbReference>
<sequence length="252" mass="26965">MSTKSRALCIGINYTGSSSALQGCINDAKNLSALLNASGAVASANIQLLCEATAAQIHEGLTNLAQKCKDDKLTYAFISYSGHGTQVADLNKDETDGKDECICPSDFTKSGVITDDMLKDRIAQFPSWTTVCFLCDACHSGSMLDLNHTYVNSIDTVSGTNSLACKVVMISGCRDNQTSADAFDQSSSAYTGAMTSAMLKSLKNVFACRTDVIRLVAEMRKVLRAGGFSQYPVLSTSFTLPRQFAFIPYTSA</sequence>
<dbReference type="Pfam" id="PF00656">
    <property type="entry name" value="Peptidase_C14"/>
    <property type="match status" value="1"/>
</dbReference>
<dbReference type="PANTHER" id="PTHR48104">
    <property type="entry name" value="METACASPASE-4"/>
    <property type="match status" value="1"/>
</dbReference>
<name>A0A836CI31_9STRA</name>
<protein>
    <submittedName>
        <fullName evidence="3">Peptidase C14, caspase domain-containing protein</fullName>
    </submittedName>
</protein>
<dbReference type="EMBL" id="JAFCMP010000112">
    <property type="protein sequence ID" value="KAG5186354.1"/>
    <property type="molecule type" value="Genomic_DNA"/>
</dbReference>
<dbReference type="GO" id="GO:0006508">
    <property type="term" value="P:proteolysis"/>
    <property type="evidence" value="ECO:0007669"/>
    <property type="project" value="InterPro"/>
</dbReference>
<feature type="domain" description="Peptidase C14 caspase" evidence="2">
    <location>
        <begin position="5"/>
        <end position="238"/>
    </location>
</feature>
<keyword evidence="4" id="KW-1185">Reference proteome</keyword>
<dbReference type="PANTHER" id="PTHR48104:SF30">
    <property type="entry name" value="METACASPASE-1"/>
    <property type="match status" value="1"/>
</dbReference>
<dbReference type="OrthoDB" id="3223806at2759"/>
<accession>A0A836CI31</accession>
<comment type="similarity">
    <text evidence="1">Belongs to the peptidase C14B family.</text>
</comment>
<dbReference type="GO" id="GO:0005737">
    <property type="term" value="C:cytoplasm"/>
    <property type="evidence" value="ECO:0007669"/>
    <property type="project" value="TreeGrafter"/>
</dbReference>
<evidence type="ECO:0000256" key="1">
    <source>
        <dbReference type="ARBA" id="ARBA00009005"/>
    </source>
</evidence>
<dbReference type="GO" id="GO:0004197">
    <property type="term" value="F:cysteine-type endopeptidase activity"/>
    <property type="evidence" value="ECO:0007669"/>
    <property type="project" value="InterPro"/>
</dbReference>
<evidence type="ECO:0000313" key="3">
    <source>
        <dbReference type="EMBL" id="KAG5186354.1"/>
    </source>
</evidence>
<dbReference type="Gene3D" id="3.40.50.12660">
    <property type="match status" value="1"/>
</dbReference>
<dbReference type="InterPro" id="IPR029030">
    <property type="entry name" value="Caspase-like_dom_sf"/>
</dbReference>
<dbReference type="InterPro" id="IPR050452">
    <property type="entry name" value="Metacaspase"/>
</dbReference>
<comment type="caution">
    <text evidence="3">The sequence shown here is derived from an EMBL/GenBank/DDBJ whole genome shotgun (WGS) entry which is preliminary data.</text>
</comment>
<dbReference type="SUPFAM" id="SSF52129">
    <property type="entry name" value="Caspase-like"/>
    <property type="match status" value="1"/>
</dbReference>
<dbReference type="PROSITE" id="PS51257">
    <property type="entry name" value="PROKAR_LIPOPROTEIN"/>
    <property type="match status" value="1"/>
</dbReference>
<proteinExistence type="inferred from homology"/>
<organism evidence="3 4">
    <name type="scientific">Tribonema minus</name>
    <dbReference type="NCBI Taxonomy" id="303371"/>
    <lineage>
        <taxon>Eukaryota</taxon>
        <taxon>Sar</taxon>
        <taxon>Stramenopiles</taxon>
        <taxon>Ochrophyta</taxon>
        <taxon>PX clade</taxon>
        <taxon>Xanthophyceae</taxon>
        <taxon>Tribonematales</taxon>
        <taxon>Tribonemataceae</taxon>
        <taxon>Tribonema</taxon>
    </lineage>
</organism>
<dbReference type="Proteomes" id="UP000664859">
    <property type="component" value="Unassembled WGS sequence"/>
</dbReference>
<evidence type="ECO:0000313" key="4">
    <source>
        <dbReference type="Proteomes" id="UP000664859"/>
    </source>
</evidence>